<feature type="chain" id="PRO_5019804138" description="Protein osiris 12" evidence="2">
    <location>
        <begin position="20"/>
        <end position="254"/>
    </location>
</feature>
<feature type="signal peptide" evidence="2">
    <location>
        <begin position="1"/>
        <end position="19"/>
    </location>
</feature>
<dbReference type="InParanoid" id="A0A482XS80"/>
<evidence type="ECO:0000256" key="2">
    <source>
        <dbReference type="SAM" id="SignalP"/>
    </source>
</evidence>
<dbReference type="OrthoDB" id="6622274at2759"/>
<dbReference type="Pfam" id="PF07898">
    <property type="entry name" value="DUF1676"/>
    <property type="match status" value="1"/>
</dbReference>
<sequence length="254" mass="27616">MWLKWCVLGLALFGVAANAQEDSGLQALRFVNRVYDECAQKDSMITCLKMKAVTVLDRASRADKLSFGDLLTLERADGVAPPRGGRALTETDLETMLAGGSQEARDNQLTSLFVDRVARFFNSHTLKLNFPELNSGELQRSVEEGRGKMKKMMSMMMMAGAMKIMMLIPIAIVALFLLAGKAFIISKIALVLALIITLKKLLAQKQEHGHHEHGHGWSSGGGGHGGGWDKRSLGADASIAHNLAYNAYKPATTS</sequence>
<keyword evidence="4" id="KW-1185">Reference proteome</keyword>
<dbReference type="InterPro" id="IPR012464">
    <property type="entry name" value="DUF1676"/>
</dbReference>
<keyword evidence="1" id="KW-0812">Transmembrane</keyword>
<dbReference type="PANTHER" id="PTHR21879:SF12">
    <property type="entry name" value="OSIRIS 12"/>
    <property type="match status" value="1"/>
</dbReference>
<keyword evidence="2" id="KW-0732">Signal</keyword>
<name>A0A482XS80_LAOST</name>
<dbReference type="STRING" id="195883.A0A482XS80"/>
<evidence type="ECO:0000313" key="4">
    <source>
        <dbReference type="Proteomes" id="UP000291343"/>
    </source>
</evidence>
<comment type="caution">
    <text evidence="3">The sequence shown here is derived from an EMBL/GenBank/DDBJ whole genome shotgun (WGS) entry which is preliminary data.</text>
</comment>
<evidence type="ECO:0000256" key="1">
    <source>
        <dbReference type="SAM" id="Phobius"/>
    </source>
</evidence>
<organism evidence="3 4">
    <name type="scientific">Laodelphax striatellus</name>
    <name type="common">Small brown planthopper</name>
    <name type="synonym">Delphax striatella</name>
    <dbReference type="NCBI Taxonomy" id="195883"/>
    <lineage>
        <taxon>Eukaryota</taxon>
        <taxon>Metazoa</taxon>
        <taxon>Ecdysozoa</taxon>
        <taxon>Arthropoda</taxon>
        <taxon>Hexapoda</taxon>
        <taxon>Insecta</taxon>
        <taxon>Pterygota</taxon>
        <taxon>Neoptera</taxon>
        <taxon>Paraneoptera</taxon>
        <taxon>Hemiptera</taxon>
        <taxon>Auchenorrhyncha</taxon>
        <taxon>Fulgoroidea</taxon>
        <taxon>Delphacidae</taxon>
        <taxon>Criomorphinae</taxon>
        <taxon>Laodelphax</taxon>
    </lineage>
</organism>
<dbReference type="GO" id="GO:0016020">
    <property type="term" value="C:membrane"/>
    <property type="evidence" value="ECO:0007669"/>
    <property type="project" value="TreeGrafter"/>
</dbReference>
<dbReference type="EMBL" id="QKKF02002576">
    <property type="protein sequence ID" value="RZF48328.1"/>
    <property type="molecule type" value="Genomic_DNA"/>
</dbReference>
<evidence type="ECO:0008006" key="5">
    <source>
        <dbReference type="Google" id="ProtNLM"/>
    </source>
</evidence>
<gene>
    <name evidence="3" type="ORF">LSTR_LSTR010291</name>
</gene>
<protein>
    <recommendedName>
        <fullName evidence="5">Protein osiris 12</fullName>
    </recommendedName>
</protein>
<keyword evidence="1" id="KW-0472">Membrane</keyword>
<dbReference type="AlphaFoldDB" id="A0A482XS80"/>
<dbReference type="Proteomes" id="UP000291343">
    <property type="component" value="Unassembled WGS sequence"/>
</dbReference>
<evidence type="ECO:0000313" key="3">
    <source>
        <dbReference type="EMBL" id="RZF48328.1"/>
    </source>
</evidence>
<proteinExistence type="predicted"/>
<reference evidence="3 4" key="1">
    <citation type="journal article" date="2017" name="Gigascience">
        <title>Genome sequence of the small brown planthopper, Laodelphax striatellus.</title>
        <authorList>
            <person name="Zhu J."/>
            <person name="Jiang F."/>
            <person name="Wang X."/>
            <person name="Yang P."/>
            <person name="Bao Y."/>
            <person name="Zhao W."/>
            <person name="Wang W."/>
            <person name="Lu H."/>
            <person name="Wang Q."/>
            <person name="Cui N."/>
            <person name="Li J."/>
            <person name="Chen X."/>
            <person name="Luo L."/>
            <person name="Yu J."/>
            <person name="Kang L."/>
            <person name="Cui F."/>
        </authorList>
    </citation>
    <scope>NUCLEOTIDE SEQUENCE [LARGE SCALE GENOMIC DNA]</scope>
    <source>
        <strain evidence="3">Lst14</strain>
    </source>
</reference>
<accession>A0A482XS80</accession>
<feature type="transmembrane region" description="Helical" evidence="1">
    <location>
        <begin position="156"/>
        <end position="178"/>
    </location>
</feature>
<dbReference type="PANTHER" id="PTHR21879">
    <property type="entry name" value="FI03362P-RELATED-RELATED"/>
    <property type="match status" value="1"/>
</dbReference>
<keyword evidence="1" id="KW-1133">Transmembrane helix</keyword>